<evidence type="ECO:0000259" key="2">
    <source>
        <dbReference type="Pfam" id="PF01266"/>
    </source>
</evidence>
<evidence type="ECO:0000313" key="3">
    <source>
        <dbReference type="EMBL" id="RJE27019.1"/>
    </source>
</evidence>
<dbReference type="STRING" id="2070753.A0A3A2ZV28"/>
<dbReference type="EMBL" id="MVGC01000010">
    <property type="protein sequence ID" value="RJE27019.1"/>
    <property type="molecule type" value="Genomic_DNA"/>
</dbReference>
<evidence type="ECO:0000313" key="4">
    <source>
        <dbReference type="Proteomes" id="UP000266188"/>
    </source>
</evidence>
<organism evidence="3 4">
    <name type="scientific">Aspergillus sclerotialis</name>
    <dbReference type="NCBI Taxonomy" id="2070753"/>
    <lineage>
        <taxon>Eukaryota</taxon>
        <taxon>Fungi</taxon>
        <taxon>Dikarya</taxon>
        <taxon>Ascomycota</taxon>
        <taxon>Pezizomycotina</taxon>
        <taxon>Eurotiomycetes</taxon>
        <taxon>Eurotiomycetidae</taxon>
        <taxon>Eurotiales</taxon>
        <taxon>Aspergillaceae</taxon>
        <taxon>Aspergillus</taxon>
        <taxon>Aspergillus subgen. Polypaecilum</taxon>
    </lineage>
</organism>
<sequence length="449" mass="49195">MSKTFPVDNGMPSFWRSQPDPLDNHRSTETLPETSDIVIIGAGFAGASTAYHCLDQSNDSTKPSIMVLEARQACSGATGRNGGHLKPDLYNSIGDWAAEYGVEAAAEVAAFEMQNLEALESLIEAKKIDCDLELSEVFDVHLDNDYCAKVKARYETLIASGFDISKKVQFSPQEAAEAVSGVKGAKGCFSSRTGRLWPYKLVMQLLKQAISAGANLQTNTPVLSVSESPNDDGRWTVTTSRGSILAKWVVFASNAYTSAIAPEYKDRIVPVRGICSHIAIPNPPTTPIRSSYTLRSKSWDYDYLIPRPDGSIVVGGAKSTYLSNTENWYDNTDDSRLIDSAAAYFNDYMQRNFHGWENTGANADHVWTGIMGFTPDSLPHVGHIPNKQGQLVIAGFNGHGMPQVFLCARGISRMIVDGAKYEDTGLPKLFQTTPKRLERLMDVRQAMAE</sequence>
<dbReference type="InterPro" id="IPR006076">
    <property type="entry name" value="FAD-dep_OxRdtase"/>
</dbReference>
<comment type="caution">
    <text evidence="3">The sequence shown here is derived from an EMBL/GenBank/DDBJ whole genome shotgun (WGS) entry which is preliminary data.</text>
</comment>
<dbReference type="OrthoDB" id="429143at2759"/>
<dbReference type="Pfam" id="PF01266">
    <property type="entry name" value="DAO"/>
    <property type="match status" value="1"/>
</dbReference>
<gene>
    <name evidence="3" type="ORF">PHISCL_00604</name>
</gene>
<dbReference type="Gene3D" id="3.50.50.60">
    <property type="entry name" value="FAD/NAD(P)-binding domain"/>
    <property type="match status" value="1"/>
</dbReference>
<proteinExistence type="predicted"/>
<evidence type="ECO:0000256" key="1">
    <source>
        <dbReference type="SAM" id="MobiDB-lite"/>
    </source>
</evidence>
<reference evidence="4" key="1">
    <citation type="submission" date="2017-02" db="EMBL/GenBank/DDBJ databases">
        <authorList>
            <person name="Tafer H."/>
            <person name="Lopandic K."/>
        </authorList>
    </citation>
    <scope>NUCLEOTIDE SEQUENCE [LARGE SCALE GENOMIC DNA]</scope>
    <source>
        <strain evidence="4">CBS 366.77</strain>
    </source>
</reference>
<dbReference type="SUPFAM" id="SSF51905">
    <property type="entry name" value="FAD/NAD(P)-binding domain"/>
    <property type="match status" value="1"/>
</dbReference>
<feature type="domain" description="FAD dependent oxidoreductase" evidence="2">
    <location>
        <begin position="36"/>
        <end position="411"/>
    </location>
</feature>
<dbReference type="InterPro" id="IPR036188">
    <property type="entry name" value="FAD/NAD-bd_sf"/>
</dbReference>
<dbReference type="GO" id="GO:0005737">
    <property type="term" value="C:cytoplasm"/>
    <property type="evidence" value="ECO:0007669"/>
    <property type="project" value="TreeGrafter"/>
</dbReference>
<name>A0A3A2ZV28_9EURO</name>
<keyword evidence="4" id="KW-1185">Reference proteome</keyword>
<dbReference type="PANTHER" id="PTHR13847:SF279">
    <property type="entry name" value="FAD DEPENDENT OXIDOREDUCTASE DOMAIN-CONTAINING PROTEIN-RELATED"/>
    <property type="match status" value="1"/>
</dbReference>
<protein>
    <submittedName>
        <fullName evidence="3">FAD dependent oxidoreductase</fullName>
    </submittedName>
</protein>
<dbReference type="Gene3D" id="3.30.9.10">
    <property type="entry name" value="D-Amino Acid Oxidase, subunit A, domain 2"/>
    <property type="match status" value="1"/>
</dbReference>
<dbReference type="Proteomes" id="UP000266188">
    <property type="component" value="Unassembled WGS sequence"/>
</dbReference>
<dbReference type="PANTHER" id="PTHR13847">
    <property type="entry name" value="SARCOSINE DEHYDROGENASE-RELATED"/>
    <property type="match status" value="1"/>
</dbReference>
<accession>A0A3A2ZV28</accession>
<feature type="region of interest" description="Disordered" evidence="1">
    <location>
        <begin position="1"/>
        <end position="30"/>
    </location>
</feature>
<dbReference type="AlphaFoldDB" id="A0A3A2ZV28"/>